<protein>
    <recommendedName>
        <fullName evidence="3">DUF1841 family protein</fullName>
    </recommendedName>
</protein>
<dbReference type="RefSeq" id="WP_253443941.1">
    <property type="nucleotide sequence ID" value="NZ_JALJYF010000001.1"/>
</dbReference>
<sequence>MFDADRDQVRQMFIRTWDKARAGEPLQDLEKIIAGVIEEHPEYQGLLESGDRGIGQEWTPEHGQENPFLHMGMHITIREQIAVDRPPGIREAHAELCRTLGNPMRAEHEIMEILGEILWNAQRQGLPPDETAYLSRVRRLAGLTP</sequence>
<accession>A0ABT1G4D1</accession>
<organism evidence="1 2">
    <name type="scientific">Natronospira proteinivora</name>
    <dbReference type="NCBI Taxonomy" id="1807133"/>
    <lineage>
        <taxon>Bacteria</taxon>
        <taxon>Pseudomonadati</taxon>
        <taxon>Pseudomonadota</taxon>
        <taxon>Gammaproteobacteria</taxon>
        <taxon>Natronospirales</taxon>
        <taxon>Natronospiraceae</taxon>
        <taxon>Natronospira</taxon>
    </lineage>
</organism>
<dbReference type="InterPro" id="IPR014993">
    <property type="entry name" value="DUF1841"/>
</dbReference>
<evidence type="ECO:0008006" key="3">
    <source>
        <dbReference type="Google" id="ProtNLM"/>
    </source>
</evidence>
<reference evidence="1 2" key="1">
    <citation type="submission" date="2022-03" db="EMBL/GenBank/DDBJ databases">
        <title>Genomic Encyclopedia of Type Strains, Phase III (KMG-III): the genomes of soil and plant-associated and newly described type strains.</title>
        <authorList>
            <person name="Whitman W."/>
        </authorList>
    </citation>
    <scope>NUCLEOTIDE SEQUENCE [LARGE SCALE GENOMIC DNA]</scope>
    <source>
        <strain evidence="1 2">BSker1</strain>
    </source>
</reference>
<dbReference type="Pfam" id="PF08897">
    <property type="entry name" value="DUF1841"/>
    <property type="match status" value="1"/>
</dbReference>
<evidence type="ECO:0000313" key="1">
    <source>
        <dbReference type="EMBL" id="MCP1726148.1"/>
    </source>
</evidence>
<keyword evidence="2" id="KW-1185">Reference proteome</keyword>
<dbReference type="EMBL" id="JALJYF010000001">
    <property type="protein sequence ID" value="MCP1726148.1"/>
    <property type="molecule type" value="Genomic_DNA"/>
</dbReference>
<name>A0ABT1G4D1_9GAMM</name>
<proteinExistence type="predicted"/>
<comment type="caution">
    <text evidence="1">The sequence shown here is derived from an EMBL/GenBank/DDBJ whole genome shotgun (WGS) entry which is preliminary data.</text>
</comment>
<dbReference type="Proteomes" id="UP001523550">
    <property type="component" value="Unassembled WGS sequence"/>
</dbReference>
<evidence type="ECO:0000313" key="2">
    <source>
        <dbReference type="Proteomes" id="UP001523550"/>
    </source>
</evidence>
<gene>
    <name evidence="1" type="ORF">J2T60_000113</name>
</gene>